<proteinExistence type="inferred from homology"/>
<evidence type="ECO:0000256" key="3">
    <source>
        <dbReference type="ARBA" id="ARBA00022801"/>
    </source>
</evidence>
<name>A0ABN4YCP4_9GAMM</name>
<accession>A0ABN4YCP4</accession>
<dbReference type="EMBL" id="CP020472">
    <property type="protein sequence ID" value="ARD21052.1"/>
    <property type="molecule type" value="Genomic_DNA"/>
</dbReference>
<dbReference type="SUPFAM" id="SSF54060">
    <property type="entry name" value="His-Me finger endonucleases"/>
    <property type="match status" value="1"/>
</dbReference>
<sequence length="254" mass="28879">MSLGFIVPYLKVSNLFQMGIVLFVITTITSVSAQAAQHPSSFRSAKKIAQKIYSQSLPMSSFYCGCDIEVIGKQWKPNLDSCGYQVRKQIPRANRIEWEHVVPAWEFGHQLQCWQNGGRKNCGRTSAEFKKMEADLHNLTPAVGEVNGDRSNYRFSEWNGEATQYGQCAMVVDFKGRKAQPPKQSRGAIARTYFYMQQTYGLAISASQKRLFNAWDRTYPVDKVECLRDELISENQGNHNNFVLKQCQNLGLID</sequence>
<dbReference type="PANTHER" id="PTHR33607">
    <property type="entry name" value="ENDONUCLEASE-1"/>
    <property type="match status" value="1"/>
</dbReference>
<dbReference type="Proteomes" id="UP000191820">
    <property type="component" value="Chromosome"/>
</dbReference>
<keyword evidence="5" id="KW-1185">Reference proteome</keyword>
<comment type="similarity">
    <text evidence="1">Belongs to the EndA/NucM nuclease family.</text>
</comment>
<dbReference type="PANTHER" id="PTHR33607:SF2">
    <property type="entry name" value="ENDONUCLEASE-1"/>
    <property type="match status" value="1"/>
</dbReference>
<keyword evidence="2" id="KW-0540">Nuclease</keyword>
<evidence type="ECO:0000256" key="1">
    <source>
        <dbReference type="ARBA" id="ARBA00006429"/>
    </source>
</evidence>
<evidence type="ECO:0000313" key="4">
    <source>
        <dbReference type="EMBL" id="ARD21052.1"/>
    </source>
</evidence>
<keyword evidence="3" id="KW-0378">Hydrolase</keyword>
<evidence type="ECO:0000313" key="5">
    <source>
        <dbReference type="Proteomes" id="UP000191820"/>
    </source>
</evidence>
<protein>
    <submittedName>
        <fullName evidence="4">Deoxyribonuclease I</fullName>
    </submittedName>
</protein>
<reference evidence="4 5" key="1">
    <citation type="submission" date="2017-03" db="EMBL/GenBank/DDBJ databases">
        <title>Genome sequencing of Shewanella japonica KCTC 22435.</title>
        <authorList>
            <person name="Kim K.M."/>
        </authorList>
    </citation>
    <scope>NUCLEOTIDE SEQUENCE [LARGE SCALE GENOMIC DNA]</scope>
    <source>
        <strain evidence="4 5">KCTC 22435</strain>
    </source>
</reference>
<evidence type="ECO:0000256" key="2">
    <source>
        <dbReference type="ARBA" id="ARBA00022722"/>
    </source>
</evidence>
<dbReference type="Pfam" id="PF04231">
    <property type="entry name" value="Endonuclease_1"/>
    <property type="match status" value="1"/>
</dbReference>
<organism evidence="4 5">
    <name type="scientific">Shewanella japonica</name>
    <dbReference type="NCBI Taxonomy" id="93973"/>
    <lineage>
        <taxon>Bacteria</taxon>
        <taxon>Pseudomonadati</taxon>
        <taxon>Pseudomonadota</taxon>
        <taxon>Gammaproteobacteria</taxon>
        <taxon>Alteromonadales</taxon>
        <taxon>Shewanellaceae</taxon>
        <taxon>Shewanella</taxon>
    </lineage>
</organism>
<gene>
    <name evidence="4" type="ORF">SJ2017_0715</name>
</gene>
<dbReference type="InterPro" id="IPR007346">
    <property type="entry name" value="Endonuclease-I"/>
</dbReference>
<dbReference type="InterPro" id="IPR044925">
    <property type="entry name" value="His-Me_finger_sf"/>
</dbReference>